<reference evidence="1 2" key="1">
    <citation type="journal article" date="2010" name="J. Bacteriol.">
        <title>Genome sequences of Pelagibaca bermudensis HTCC2601T and Maritimibacter alkaliphilus HTCC2654T, the type strains of two marine Roseobacter genera.</title>
        <authorList>
            <person name="Thrash J.C."/>
            <person name="Cho J.C."/>
            <person name="Ferriera S."/>
            <person name="Johnson J."/>
            <person name="Vergin K.L."/>
            <person name="Giovannoni S.J."/>
        </authorList>
    </citation>
    <scope>NUCLEOTIDE SEQUENCE [LARGE SCALE GENOMIC DNA]</scope>
    <source>
        <strain evidence="1 2">HTCC2654</strain>
    </source>
</reference>
<evidence type="ECO:0000313" key="2">
    <source>
        <dbReference type="Proteomes" id="UP000002931"/>
    </source>
</evidence>
<protein>
    <submittedName>
        <fullName evidence="1">Uncharacterized protein</fullName>
    </submittedName>
</protein>
<dbReference type="EMBL" id="AAMT01000018">
    <property type="protein sequence ID" value="EAQ11172.1"/>
    <property type="molecule type" value="Genomic_DNA"/>
</dbReference>
<comment type="caution">
    <text evidence="1">The sequence shown here is derived from an EMBL/GenBank/DDBJ whole genome shotgun (WGS) entry which is preliminary data.</text>
</comment>
<dbReference type="Proteomes" id="UP000002931">
    <property type="component" value="Unassembled WGS sequence"/>
</dbReference>
<dbReference type="AlphaFoldDB" id="A3VKK1"/>
<gene>
    <name evidence="1" type="ORF">RB2654_21268</name>
</gene>
<sequence>MLGSDAACAPEKLYLLACELLRDDGCEMPQLDDVAALLGAALAYSHIDMALDLRDTRAFESALADVAAYATDFHSRFVELLEGKKN</sequence>
<evidence type="ECO:0000313" key="1">
    <source>
        <dbReference type="EMBL" id="EAQ11172.1"/>
    </source>
</evidence>
<proteinExistence type="predicted"/>
<keyword evidence="2" id="KW-1185">Reference proteome</keyword>
<accession>A3VKK1</accession>
<dbReference type="HOGENOM" id="CLU_2494203_0_0_5"/>
<dbReference type="RefSeq" id="WP_008335366.1">
    <property type="nucleotide sequence ID" value="NZ_CH902578.1"/>
</dbReference>
<name>A3VKK1_9RHOB</name>
<organism evidence="1 2">
    <name type="scientific">Maritimibacter alkaliphilus HTCC2654</name>
    <dbReference type="NCBI Taxonomy" id="314271"/>
    <lineage>
        <taxon>Bacteria</taxon>
        <taxon>Pseudomonadati</taxon>
        <taxon>Pseudomonadota</taxon>
        <taxon>Alphaproteobacteria</taxon>
        <taxon>Rhodobacterales</taxon>
        <taxon>Roseobacteraceae</taxon>
        <taxon>Maritimibacter</taxon>
    </lineage>
</organism>